<name>A0A1F2PES3_9FIRM</name>
<dbReference type="Pfam" id="PF01966">
    <property type="entry name" value="HD"/>
    <property type="match status" value="1"/>
</dbReference>
<dbReference type="AlphaFoldDB" id="A0A1F2PES3"/>
<dbReference type="EMBL" id="LKEU01000042">
    <property type="protein sequence ID" value="OFV69372.1"/>
    <property type="molecule type" value="Genomic_DNA"/>
</dbReference>
<dbReference type="SUPFAM" id="SSF109604">
    <property type="entry name" value="HD-domain/PDEase-like"/>
    <property type="match status" value="1"/>
</dbReference>
<feature type="domain" description="HD" evidence="1">
    <location>
        <begin position="36"/>
        <end position="137"/>
    </location>
</feature>
<gene>
    <name evidence="2" type="ORF">ACWI_32300</name>
    <name evidence="3" type="ORF">FXB42_03425</name>
</gene>
<dbReference type="Proteomes" id="UP000176244">
    <property type="component" value="Unassembled WGS sequence"/>
</dbReference>
<dbReference type="PROSITE" id="PS51831">
    <property type="entry name" value="HD"/>
    <property type="match status" value="1"/>
</dbReference>
<evidence type="ECO:0000313" key="5">
    <source>
        <dbReference type="Proteomes" id="UP000322619"/>
    </source>
</evidence>
<reference evidence="3 5" key="2">
    <citation type="submission" date="2019-08" db="EMBL/GenBank/DDBJ databases">
        <title>Isolation and enrichment of carboxydotrophic bacteria from anaerobic sludge for the production of bio-based chemicals from syngas.</title>
        <authorList>
            <person name="Antares A.L."/>
            <person name="Moreira J."/>
            <person name="Diender M."/>
            <person name="Parshina S.N."/>
            <person name="Stams A.J.M."/>
            <person name="Alves M."/>
            <person name="Alves J.I."/>
            <person name="Sousa D.Z."/>
        </authorList>
    </citation>
    <scope>NUCLEOTIDE SEQUENCE [LARGE SCALE GENOMIC DNA]</scope>
    <source>
        <strain evidence="3 5">JM</strain>
    </source>
</reference>
<evidence type="ECO:0000313" key="4">
    <source>
        <dbReference type="Proteomes" id="UP000176244"/>
    </source>
</evidence>
<proteinExistence type="predicted"/>
<dbReference type="OrthoDB" id="1669667at2"/>
<protein>
    <submittedName>
        <fullName evidence="2">HD domain protein</fullName>
    </submittedName>
    <submittedName>
        <fullName evidence="3">HD domain-containing protein</fullName>
    </submittedName>
</protein>
<sequence>MDQLKNTNTLFHMNDYQNYLKKIETCEVNRPFCRHDIDHFLSVARIASIKTMEAGLNFSRDLIYTTALLHDIGRFVQYQDKTPHEIASHQLAIPLLKTLDYTDDQNNLILEAILNHRNPKAQGFSKLVYQSDKLSRACFCCPVETECDWSREKKNLTIVY</sequence>
<dbReference type="EMBL" id="VSLA01000003">
    <property type="protein sequence ID" value="TYC87933.1"/>
    <property type="molecule type" value="Genomic_DNA"/>
</dbReference>
<evidence type="ECO:0000313" key="2">
    <source>
        <dbReference type="EMBL" id="OFV69372.1"/>
    </source>
</evidence>
<reference evidence="2 4" key="1">
    <citation type="submission" date="2015-09" db="EMBL/GenBank/DDBJ databases">
        <title>Genome sequence of Acetobacterium wieringae DSM 1911.</title>
        <authorList>
            <person name="Poehlein A."/>
            <person name="Bengelsdorf F.R."/>
            <person name="Schiel-Bengelsdorf B."/>
            <person name="Duerre P."/>
            <person name="Daniel R."/>
        </authorList>
    </citation>
    <scope>NUCLEOTIDE SEQUENCE [LARGE SCALE GENOMIC DNA]</scope>
    <source>
        <strain evidence="2 4">DSM 1911</strain>
    </source>
</reference>
<dbReference type="Gene3D" id="1.10.3210.10">
    <property type="entry name" value="Hypothetical protein af1432"/>
    <property type="match status" value="1"/>
</dbReference>
<dbReference type="InterPro" id="IPR006674">
    <property type="entry name" value="HD_domain"/>
</dbReference>
<evidence type="ECO:0000259" key="1">
    <source>
        <dbReference type="PROSITE" id="PS51831"/>
    </source>
</evidence>
<dbReference type="Proteomes" id="UP000322619">
    <property type="component" value="Unassembled WGS sequence"/>
</dbReference>
<dbReference type="RefSeq" id="WP_070372480.1">
    <property type="nucleotide sequence ID" value="NZ_CP097897.1"/>
</dbReference>
<organism evidence="2 4">
    <name type="scientific">Acetobacterium wieringae</name>
    <dbReference type="NCBI Taxonomy" id="52694"/>
    <lineage>
        <taxon>Bacteria</taxon>
        <taxon>Bacillati</taxon>
        <taxon>Bacillota</taxon>
        <taxon>Clostridia</taxon>
        <taxon>Eubacteriales</taxon>
        <taxon>Eubacteriaceae</taxon>
        <taxon>Acetobacterium</taxon>
    </lineage>
</organism>
<comment type="caution">
    <text evidence="2">The sequence shown here is derived from an EMBL/GenBank/DDBJ whole genome shotgun (WGS) entry which is preliminary data.</text>
</comment>
<dbReference type="STRING" id="52694.ACWI_32300"/>
<dbReference type="InterPro" id="IPR003607">
    <property type="entry name" value="HD/PDEase_dom"/>
</dbReference>
<accession>A0A1F2PES3</accession>
<dbReference type="CDD" id="cd00077">
    <property type="entry name" value="HDc"/>
    <property type="match status" value="1"/>
</dbReference>
<evidence type="ECO:0000313" key="3">
    <source>
        <dbReference type="EMBL" id="TYC87933.1"/>
    </source>
</evidence>